<evidence type="ECO:0000256" key="14">
    <source>
        <dbReference type="HAMAP-Rule" id="MF_00046"/>
    </source>
</evidence>
<keyword evidence="6 14" id="KW-0132">Cell division</keyword>
<dbReference type="InterPro" id="IPR004101">
    <property type="entry name" value="Mur_ligase_C"/>
</dbReference>
<keyword evidence="12 14" id="KW-0961">Cell wall biogenesis/degradation</keyword>
<evidence type="ECO:0000256" key="1">
    <source>
        <dbReference type="ARBA" id="ARBA00004496"/>
    </source>
</evidence>
<sequence>MSLHHLGRVHFLGLAGVGVSAVARLMLAAGVPISGTDAKELPVLDEFRAAGVPVRVGYSAQNIDSLQAETGERISTVIASSVATAGNPEYDAAAAAGVRVLHRSQGLAACMADRRAIAVAGTHGKTTTSSMTATMLEAAGYDPSFAIGATVAGFDTNARLGAGDWFVAEADESDGSLLNYTPEISVVTNVEPDHLDHYGTAEAVQQVFIDFTERIQPGGTLVLCLDDPGARALLKEVQQPLTARGVRLLTYGTDPHADLRLSAVQPENFRQQATLSLRRAGEQETSCAMVLQVPGLHNALNATAAVAVGLAAGLGLAPAASAVGRFSGSSRRFELRGDHHGIAVYDDYAHHPTEVAAVLSGARSATEGRVHAIFQPHLFSRTRDFAAEFGAALEAADTAIVLEIYPAREKPIVGVTAELLGHRVLSAADAAAAVAEAAAPGDIILTIGAGDVTHLGPVILDALRETHR</sequence>
<evidence type="ECO:0000256" key="5">
    <source>
        <dbReference type="ARBA" id="ARBA00022598"/>
    </source>
</evidence>
<keyword evidence="4 14" id="KW-0963">Cytoplasm</keyword>
<dbReference type="OrthoDB" id="9804126at2"/>
<evidence type="ECO:0000256" key="11">
    <source>
        <dbReference type="ARBA" id="ARBA00023306"/>
    </source>
</evidence>
<dbReference type="SUPFAM" id="SSF51984">
    <property type="entry name" value="MurCD N-terminal domain"/>
    <property type="match status" value="1"/>
</dbReference>
<dbReference type="Pfam" id="PF02875">
    <property type="entry name" value="Mur_ligase_C"/>
    <property type="match status" value="1"/>
</dbReference>
<dbReference type="NCBIfam" id="TIGR01082">
    <property type="entry name" value="murC"/>
    <property type="match status" value="1"/>
</dbReference>
<evidence type="ECO:0000259" key="15">
    <source>
        <dbReference type="Pfam" id="PF01225"/>
    </source>
</evidence>
<comment type="pathway">
    <text evidence="2 14">Cell wall biogenesis; peptidoglycan biosynthesis.</text>
</comment>
<evidence type="ECO:0000256" key="13">
    <source>
        <dbReference type="ARBA" id="ARBA00047833"/>
    </source>
</evidence>
<dbReference type="EMBL" id="VAWA01000004">
    <property type="protein sequence ID" value="TLP77409.1"/>
    <property type="molecule type" value="Genomic_DNA"/>
</dbReference>
<dbReference type="InterPro" id="IPR036565">
    <property type="entry name" value="Mur-like_cat_sf"/>
</dbReference>
<dbReference type="GO" id="GO:0009252">
    <property type="term" value="P:peptidoglycan biosynthetic process"/>
    <property type="evidence" value="ECO:0007669"/>
    <property type="project" value="UniProtKB-UniRule"/>
</dbReference>
<evidence type="ECO:0000256" key="6">
    <source>
        <dbReference type="ARBA" id="ARBA00022618"/>
    </source>
</evidence>
<dbReference type="SUPFAM" id="SSF53623">
    <property type="entry name" value="MurD-like peptide ligases, catalytic domain"/>
    <property type="match status" value="1"/>
</dbReference>
<proteinExistence type="inferred from homology"/>
<evidence type="ECO:0000256" key="9">
    <source>
        <dbReference type="ARBA" id="ARBA00022960"/>
    </source>
</evidence>
<keyword evidence="19" id="KW-1185">Reference proteome</keyword>
<keyword evidence="10 14" id="KW-0573">Peptidoglycan synthesis</keyword>
<dbReference type="Proteomes" id="UP000306544">
    <property type="component" value="Unassembled WGS sequence"/>
</dbReference>
<dbReference type="Gene3D" id="3.40.1190.10">
    <property type="entry name" value="Mur-like, catalytic domain"/>
    <property type="match status" value="1"/>
</dbReference>
<dbReference type="Pfam" id="PF01225">
    <property type="entry name" value="Mur_ligase"/>
    <property type="match status" value="1"/>
</dbReference>
<evidence type="ECO:0000313" key="19">
    <source>
        <dbReference type="Proteomes" id="UP000306544"/>
    </source>
</evidence>
<dbReference type="Pfam" id="PF08245">
    <property type="entry name" value="Mur_ligase_M"/>
    <property type="match status" value="1"/>
</dbReference>
<keyword evidence="5 14" id="KW-0436">Ligase</keyword>
<dbReference type="InterPro" id="IPR050061">
    <property type="entry name" value="MurCDEF_pg_biosynth"/>
</dbReference>
<evidence type="ECO:0000256" key="12">
    <source>
        <dbReference type="ARBA" id="ARBA00023316"/>
    </source>
</evidence>
<evidence type="ECO:0000256" key="2">
    <source>
        <dbReference type="ARBA" id="ARBA00004752"/>
    </source>
</evidence>
<dbReference type="PANTHER" id="PTHR43445:SF3">
    <property type="entry name" value="UDP-N-ACETYLMURAMATE--L-ALANINE LIGASE"/>
    <property type="match status" value="1"/>
</dbReference>
<accession>A0A5R9AF57</accession>
<dbReference type="GO" id="GO:0005524">
    <property type="term" value="F:ATP binding"/>
    <property type="evidence" value="ECO:0007669"/>
    <property type="project" value="UniProtKB-UniRule"/>
</dbReference>
<feature type="domain" description="Mur ligase central" evidence="17">
    <location>
        <begin position="119"/>
        <end position="308"/>
    </location>
</feature>
<dbReference type="GO" id="GO:0071555">
    <property type="term" value="P:cell wall organization"/>
    <property type="evidence" value="ECO:0007669"/>
    <property type="project" value="UniProtKB-KW"/>
</dbReference>
<dbReference type="SUPFAM" id="SSF53244">
    <property type="entry name" value="MurD-like peptide ligases, peptide-binding domain"/>
    <property type="match status" value="1"/>
</dbReference>
<feature type="domain" description="Mur ligase N-terminal catalytic" evidence="15">
    <location>
        <begin position="9"/>
        <end position="114"/>
    </location>
</feature>
<comment type="subcellular location">
    <subcellularLocation>
        <location evidence="1 14">Cytoplasm</location>
    </subcellularLocation>
</comment>
<evidence type="ECO:0000313" key="18">
    <source>
        <dbReference type="EMBL" id="TLP77409.1"/>
    </source>
</evidence>
<keyword evidence="11 14" id="KW-0131">Cell cycle</keyword>
<evidence type="ECO:0000256" key="3">
    <source>
        <dbReference type="ARBA" id="ARBA00012211"/>
    </source>
</evidence>
<feature type="domain" description="Mur ligase C-terminal" evidence="16">
    <location>
        <begin position="331"/>
        <end position="450"/>
    </location>
</feature>
<evidence type="ECO:0000256" key="8">
    <source>
        <dbReference type="ARBA" id="ARBA00022840"/>
    </source>
</evidence>
<dbReference type="RefSeq" id="WP_138169639.1">
    <property type="nucleotide sequence ID" value="NZ_VAWA01000004.1"/>
</dbReference>
<dbReference type="InterPro" id="IPR000713">
    <property type="entry name" value="Mur_ligase_N"/>
</dbReference>
<keyword evidence="9 14" id="KW-0133">Cell shape</keyword>
<dbReference type="PANTHER" id="PTHR43445">
    <property type="entry name" value="UDP-N-ACETYLMURAMATE--L-ALANINE LIGASE-RELATED"/>
    <property type="match status" value="1"/>
</dbReference>
<evidence type="ECO:0000259" key="16">
    <source>
        <dbReference type="Pfam" id="PF02875"/>
    </source>
</evidence>
<comment type="caution">
    <text evidence="18">The sequence shown here is derived from an EMBL/GenBank/DDBJ whole genome shotgun (WGS) entry which is preliminary data.</text>
</comment>
<dbReference type="HAMAP" id="MF_00046">
    <property type="entry name" value="MurC"/>
    <property type="match status" value="1"/>
</dbReference>
<evidence type="ECO:0000256" key="7">
    <source>
        <dbReference type="ARBA" id="ARBA00022741"/>
    </source>
</evidence>
<dbReference type="InterPro" id="IPR013221">
    <property type="entry name" value="Mur_ligase_cen"/>
</dbReference>
<reference evidence="18 19" key="1">
    <citation type="submission" date="2019-05" db="EMBL/GenBank/DDBJ databases">
        <title>Nesterenkonia sp. GY239, isolated from the Southern Atlantic Ocean.</title>
        <authorList>
            <person name="Zhang G."/>
        </authorList>
    </citation>
    <scope>NUCLEOTIDE SEQUENCE [LARGE SCALE GENOMIC DNA]</scope>
    <source>
        <strain evidence="18 19">GY239</strain>
    </source>
</reference>
<dbReference type="InterPro" id="IPR005758">
    <property type="entry name" value="UDP-N-AcMur_Ala_ligase_MurC"/>
</dbReference>
<comment type="catalytic activity">
    <reaction evidence="13 14">
        <text>UDP-N-acetyl-alpha-D-muramate + L-alanine + ATP = UDP-N-acetyl-alpha-D-muramoyl-L-alanine + ADP + phosphate + H(+)</text>
        <dbReference type="Rhea" id="RHEA:23372"/>
        <dbReference type="ChEBI" id="CHEBI:15378"/>
        <dbReference type="ChEBI" id="CHEBI:30616"/>
        <dbReference type="ChEBI" id="CHEBI:43474"/>
        <dbReference type="ChEBI" id="CHEBI:57972"/>
        <dbReference type="ChEBI" id="CHEBI:70757"/>
        <dbReference type="ChEBI" id="CHEBI:83898"/>
        <dbReference type="ChEBI" id="CHEBI:456216"/>
        <dbReference type="EC" id="6.3.2.8"/>
    </reaction>
</comment>
<comment type="similarity">
    <text evidence="14">Belongs to the MurCDEF family.</text>
</comment>
<dbReference type="UniPathway" id="UPA00219"/>
<dbReference type="Gene3D" id="3.90.190.20">
    <property type="entry name" value="Mur ligase, C-terminal domain"/>
    <property type="match status" value="1"/>
</dbReference>
<keyword evidence="7 14" id="KW-0547">Nucleotide-binding</keyword>
<dbReference type="InterPro" id="IPR036615">
    <property type="entry name" value="Mur_ligase_C_dom_sf"/>
</dbReference>
<dbReference type="GO" id="GO:0051301">
    <property type="term" value="P:cell division"/>
    <property type="evidence" value="ECO:0007669"/>
    <property type="project" value="UniProtKB-KW"/>
</dbReference>
<evidence type="ECO:0000256" key="10">
    <source>
        <dbReference type="ARBA" id="ARBA00022984"/>
    </source>
</evidence>
<dbReference type="GO" id="GO:0005737">
    <property type="term" value="C:cytoplasm"/>
    <property type="evidence" value="ECO:0007669"/>
    <property type="project" value="UniProtKB-SubCell"/>
</dbReference>
<dbReference type="AlphaFoldDB" id="A0A5R9AF57"/>
<comment type="function">
    <text evidence="14">Cell wall formation.</text>
</comment>
<dbReference type="Gene3D" id="3.40.50.720">
    <property type="entry name" value="NAD(P)-binding Rossmann-like Domain"/>
    <property type="match status" value="1"/>
</dbReference>
<gene>
    <name evidence="14" type="primary">murC</name>
    <name evidence="18" type="ORF">FEF27_04350</name>
</gene>
<dbReference type="EC" id="6.3.2.8" evidence="3 14"/>
<evidence type="ECO:0000256" key="4">
    <source>
        <dbReference type="ARBA" id="ARBA00022490"/>
    </source>
</evidence>
<dbReference type="GO" id="GO:0008360">
    <property type="term" value="P:regulation of cell shape"/>
    <property type="evidence" value="ECO:0007669"/>
    <property type="project" value="UniProtKB-KW"/>
</dbReference>
<name>A0A5R9AF57_9MICC</name>
<keyword evidence="8 14" id="KW-0067">ATP-binding</keyword>
<organism evidence="18 19">
    <name type="scientific">Nesterenkonia sphaerica</name>
    <dbReference type="NCBI Taxonomy" id="1804988"/>
    <lineage>
        <taxon>Bacteria</taxon>
        <taxon>Bacillati</taxon>
        <taxon>Actinomycetota</taxon>
        <taxon>Actinomycetes</taxon>
        <taxon>Micrococcales</taxon>
        <taxon>Micrococcaceae</taxon>
        <taxon>Nesterenkonia</taxon>
    </lineage>
</organism>
<dbReference type="GO" id="GO:0008763">
    <property type="term" value="F:UDP-N-acetylmuramate-L-alanine ligase activity"/>
    <property type="evidence" value="ECO:0007669"/>
    <property type="project" value="UniProtKB-UniRule"/>
</dbReference>
<evidence type="ECO:0000259" key="17">
    <source>
        <dbReference type="Pfam" id="PF08245"/>
    </source>
</evidence>
<protein>
    <recommendedName>
        <fullName evidence="3 14">UDP-N-acetylmuramate--L-alanine ligase</fullName>
        <ecNumber evidence="3 14">6.3.2.8</ecNumber>
    </recommendedName>
    <alternativeName>
        <fullName evidence="14">UDP-N-acetylmuramoyl-L-alanine synthetase</fullName>
    </alternativeName>
</protein>
<feature type="binding site" evidence="14">
    <location>
        <begin position="121"/>
        <end position="127"/>
    </location>
    <ligand>
        <name>ATP</name>
        <dbReference type="ChEBI" id="CHEBI:30616"/>
    </ligand>
</feature>